<dbReference type="Proteomes" id="UP000184533">
    <property type="component" value="Unassembled WGS sequence"/>
</dbReference>
<keyword evidence="10" id="KW-1185">Reference proteome</keyword>
<feature type="transmembrane region" description="Helical" evidence="6">
    <location>
        <begin position="12"/>
        <end position="35"/>
    </location>
</feature>
<keyword evidence="2" id="KW-1003">Cell membrane</keyword>
<proteinExistence type="predicted"/>
<name>A0A0F5L3S1_9HYPH</name>
<evidence type="ECO:0000313" key="11">
    <source>
        <dbReference type="Proteomes" id="UP000184533"/>
    </source>
</evidence>
<protein>
    <submittedName>
        <fullName evidence="9">Tight adherence protein C</fullName>
    </submittedName>
    <submittedName>
        <fullName evidence="8">Type II secretion system protein</fullName>
    </submittedName>
</protein>
<feature type="domain" description="Type II secretion system protein GspF" evidence="7">
    <location>
        <begin position="189"/>
        <end position="317"/>
    </location>
</feature>
<dbReference type="OrthoDB" id="9810662at2"/>
<feature type="transmembrane region" description="Helical" evidence="6">
    <location>
        <begin position="300"/>
        <end position="322"/>
    </location>
</feature>
<keyword evidence="4 6" id="KW-1133">Transmembrane helix</keyword>
<keyword evidence="5 6" id="KW-0472">Membrane</keyword>
<evidence type="ECO:0000256" key="1">
    <source>
        <dbReference type="ARBA" id="ARBA00004651"/>
    </source>
</evidence>
<dbReference type="PANTHER" id="PTHR35007">
    <property type="entry name" value="INTEGRAL MEMBRANE PROTEIN-RELATED"/>
    <property type="match status" value="1"/>
</dbReference>
<dbReference type="AlphaFoldDB" id="A0A0F5L3S1"/>
<reference evidence="8 10" key="1">
    <citation type="submission" date="2015-03" db="EMBL/GenBank/DDBJ databases">
        <authorList>
            <person name="Hassan Y.I."/>
            <person name="Lepp D."/>
            <person name="Zhou T."/>
        </authorList>
    </citation>
    <scope>NUCLEOTIDE SEQUENCE [LARGE SCALE GENOMIC DNA]</scope>
    <source>
        <strain evidence="8 10">DSM 17137</strain>
    </source>
</reference>
<evidence type="ECO:0000313" key="10">
    <source>
        <dbReference type="Proteomes" id="UP000033608"/>
    </source>
</evidence>
<dbReference type="RefSeq" id="WP_046136839.1">
    <property type="nucleotide sequence ID" value="NZ_FQVC01000007.1"/>
</dbReference>
<reference evidence="9 11" key="2">
    <citation type="submission" date="2016-11" db="EMBL/GenBank/DDBJ databases">
        <authorList>
            <person name="Jaros S."/>
            <person name="Januszkiewicz K."/>
            <person name="Wedrychowicz H."/>
        </authorList>
    </citation>
    <scope>NUCLEOTIDE SEQUENCE [LARGE SCALE GENOMIC DNA]</scope>
    <source>
        <strain evidence="9 11">DSM 17137</strain>
    </source>
</reference>
<evidence type="ECO:0000256" key="5">
    <source>
        <dbReference type="ARBA" id="ARBA00023136"/>
    </source>
</evidence>
<feature type="transmembrane region" description="Helical" evidence="6">
    <location>
        <begin position="148"/>
        <end position="170"/>
    </location>
</feature>
<evidence type="ECO:0000256" key="6">
    <source>
        <dbReference type="SAM" id="Phobius"/>
    </source>
</evidence>
<evidence type="ECO:0000259" key="7">
    <source>
        <dbReference type="Pfam" id="PF00482"/>
    </source>
</evidence>
<dbReference type="PATRIC" id="fig|1121477.3.peg.557"/>
<dbReference type="STRING" id="1121477.SAMN02745223_02628"/>
<evidence type="ECO:0000313" key="8">
    <source>
        <dbReference type="EMBL" id="KKB77036.1"/>
    </source>
</evidence>
<evidence type="ECO:0000256" key="3">
    <source>
        <dbReference type="ARBA" id="ARBA00022692"/>
    </source>
</evidence>
<keyword evidence="3 6" id="KW-0812">Transmembrane</keyword>
<sequence length="334" mass="37171">MNFVELLTQREFLISVLAAISAAAVVFTFGSSFIVKSEMKGRIKRVALEREKMRAEEMARLRGNSISDSRGTMRRSGETKTYMKTVVDRLDLKKAFQDDATVDKLARAGYRGQGHLTTFLFMRLAAPIIIFVIATFYLLLITPGDRPLYLNLVYAVGAGLLGAYLPNVLLKNKTVKRQFSISRAWPDCLDLMLLCVEAGMSVEHAFKRVAREIGQQSAELAEELTLTTAELSFLEDRGRAYENLARRTGLDNVRSVMTALIQADRYGTSVGQALRVMAEEGRETRMMDAEKKAASLPPKLTVPLILFFLPVLFIVIMSPAMIKIFGTPNNPMGG</sequence>
<gene>
    <name evidence="9" type="ORF">SAMN02745223_02628</name>
    <name evidence="8" type="ORF">VW29_18925</name>
</gene>
<comment type="subcellular location">
    <subcellularLocation>
        <location evidence="1">Cell membrane</location>
        <topology evidence="1">Multi-pass membrane protein</topology>
    </subcellularLocation>
</comment>
<dbReference type="InterPro" id="IPR018076">
    <property type="entry name" value="T2SS_GspF_dom"/>
</dbReference>
<dbReference type="GO" id="GO:0005886">
    <property type="term" value="C:plasma membrane"/>
    <property type="evidence" value="ECO:0007669"/>
    <property type="project" value="UniProtKB-SubCell"/>
</dbReference>
<evidence type="ECO:0000256" key="4">
    <source>
        <dbReference type="ARBA" id="ARBA00022989"/>
    </source>
</evidence>
<organism evidence="8 10">
    <name type="scientific">Devosia limi DSM 17137</name>
    <dbReference type="NCBI Taxonomy" id="1121477"/>
    <lineage>
        <taxon>Bacteria</taxon>
        <taxon>Pseudomonadati</taxon>
        <taxon>Pseudomonadota</taxon>
        <taxon>Alphaproteobacteria</taxon>
        <taxon>Hyphomicrobiales</taxon>
        <taxon>Devosiaceae</taxon>
        <taxon>Devosia</taxon>
    </lineage>
</organism>
<evidence type="ECO:0000313" key="9">
    <source>
        <dbReference type="EMBL" id="SHF42596.1"/>
    </source>
</evidence>
<dbReference type="Pfam" id="PF00482">
    <property type="entry name" value="T2SSF"/>
    <property type="match status" value="1"/>
</dbReference>
<dbReference type="EMBL" id="LAJF01000143">
    <property type="protein sequence ID" value="KKB77036.1"/>
    <property type="molecule type" value="Genomic_DNA"/>
</dbReference>
<dbReference type="PANTHER" id="PTHR35007:SF2">
    <property type="entry name" value="PILUS ASSEMBLE PROTEIN"/>
    <property type="match status" value="1"/>
</dbReference>
<feature type="transmembrane region" description="Helical" evidence="6">
    <location>
        <begin position="120"/>
        <end position="142"/>
    </location>
</feature>
<evidence type="ECO:0000256" key="2">
    <source>
        <dbReference type="ARBA" id="ARBA00022475"/>
    </source>
</evidence>
<accession>A0A0F5L3S1</accession>
<dbReference type="EMBL" id="FQVC01000007">
    <property type="protein sequence ID" value="SHF42596.1"/>
    <property type="molecule type" value="Genomic_DNA"/>
</dbReference>
<dbReference type="Proteomes" id="UP000033608">
    <property type="component" value="Unassembled WGS sequence"/>
</dbReference>